<evidence type="ECO:0000256" key="1">
    <source>
        <dbReference type="SAM" id="MobiDB-lite"/>
    </source>
</evidence>
<gene>
    <name evidence="2" type="ORF">CAEBREN_08040</name>
</gene>
<proteinExistence type="predicted"/>
<dbReference type="AlphaFoldDB" id="G0NNT8"/>
<dbReference type="HOGENOM" id="CLU_1714883_0_0_1"/>
<evidence type="ECO:0000313" key="3">
    <source>
        <dbReference type="Proteomes" id="UP000008068"/>
    </source>
</evidence>
<keyword evidence="3" id="KW-1185">Reference proteome</keyword>
<organism evidence="3">
    <name type="scientific">Caenorhabditis brenneri</name>
    <name type="common">Nematode worm</name>
    <dbReference type="NCBI Taxonomy" id="135651"/>
    <lineage>
        <taxon>Eukaryota</taxon>
        <taxon>Metazoa</taxon>
        <taxon>Ecdysozoa</taxon>
        <taxon>Nematoda</taxon>
        <taxon>Chromadorea</taxon>
        <taxon>Rhabditida</taxon>
        <taxon>Rhabditina</taxon>
        <taxon>Rhabditomorpha</taxon>
        <taxon>Rhabditoidea</taxon>
        <taxon>Rhabditidae</taxon>
        <taxon>Peloderinae</taxon>
        <taxon>Caenorhabditis</taxon>
    </lineage>
</organism>
<feature type="region of interest" description="Disordered" evidence="1">
    <location>
        <begin position="1"/>
        <end position="22"/>
    </location>
</feature>
<reference evidence="3" key="1">
    <citation type="submission" date="2011-07" db="EMBL/GenBank/DDBJ databases">
        <authorList>
            <consortium name="Caenorhabditis brenneri Sequencing and Analysis Consortium"/>
            <person name="Wilson R.K."/>
        </authorList>
    </citation>
    <scope>NUCLEOTIDE SEQUENCE [LARGE SCALE GENOMIC DNA]</scope>
    <source>
        <strain evidence="3">PB2801</strain>
    </source>
</reference>
<protein>
    <submittedName>
        <fullName evidence="2">Uncharacterized protein</fullName>
    </submittedName>
</protein>
<name>G0NNT8_CAEBE</name>
<dbReference type="EMBL" id="GL379916">
    <property type="protein sequence ID" value="EGT34934.1"/>
    <property type="molecule type" value="Genomic_DNA"/>
</dbReference>
<dbReference type="Proteomes" id="UP000008068">
    <property type="component" value="Unassembled WGS sequence"/>
</dbReference>
<sequence>MQPPSQPAQANLIPKNLSKDEKKRQSIAFLEALSRESDQPLGRKESVERFKACSHTKTSVPTIKKWFDTYRDDLPRYYSLDSNFLAKLVFFSQDKSGCLIVDKVIAVAYQLDVRFYYKLYQRNSRNTGELFGREQELDQPGQIFGKQRSKHRR</sequence>
<evidence type="ECO:0000313" key="2">
    <source>
        <dbReference type="EMBL" id="EGT34934.1"/>
    </source>
</evidence>
<accession>G0NNT8</accession>
<dbReference type="InParanoid" id="G0NNT8"/>